<keyword evidence="1" id="KW-0472">Membrane</keyword>
<dbReference type="EMBL" id="CP133548">
    <property type="protein sequence ID" value="WMS88283.1"/>
    <property type="molecule type" value="Genomic_DNA"/>
</dbReference>
<dbReference type="AlphaFoldDB" id="A0AA51X7J7"/>
<keyword evidence="1" id="KW-1133">Transmembrane helix</keyword>
<reference evidence="2 3" key="1">
    <citation type="submission" date="2023-08" db="EMBL/GenBank/DDBJ databases">
        <title>Pleionea litopenaei sp. nov., isolated from stomach of juvenile Litopenaeus vannamei.</title>
        <authorList>
            <person name="Rho A.M."/>
            <person name="Hwang C.Y."/>
        </authorList>
    </citation>
    <scope>NUCLEOTIDE SEQUENCE [LARGE SCALE GENOMIC DNA]</scope>
    <source>
        <strain evidence="2 3">HL-JVS1</strain>
    </source>
</reference>
<gene>
    <name evidence="2" type="ORF">Q9312_05035</name>
</gene>
<dbReference type="KEGG" id="plei:Q9312_05035"/>
<dbReference type="Proteomes" id="UP001239782">
    <property type="component" value="Chromosome"/>
</dbReference>
<feature type="transmembrane region" description="Helical" evidence="1">
    <location>
        <begin position="107"/>
        <end position="128"/>
    </location>
</feature>
<feature type="transmembrane region" description="Helical" evidence="1">
    <location>
        <begin position="6"/>
        <end position="27"/>
    </location>
</feature>
<evidence type="ECO:0000313" key="3">
    <source>
        <dbReference type="Proteomes" id="UP001239782"/>
    </source>
</evidence>
<organism evidence="2 3">
    <name type="scientific">Pleionea litopenaei</name>
    <dbReference type="NCBI Taxonomy" id="3070815"/>
    <lineage>
        <taxon>Bacteria</taxon>
        <taxon>Pseudomonadati</taxon>
        <taxon>Pseudomonadota</taxon>
        <taxon>Gammaproteobacteria</taxon>
        <taxon>Oceanospirillales</taxon>
        <taxon>Pleioneaceae</taxon>
        <taxon>Pleionea</taxon>
    </lineage>
</organism>
<protein>
    <submittedName>
        <fullName evidence="2">Uncharacterized protein</fullName>
    </submittedName>
</protein>
<keyword evidence="1" id="KW-0812">Transmembrane</keyword>
<accession>A0AA51X7J7</accession>
<proteinExistence type="predicted"/>
<evidence type="ECO:0000256" key="1">
    <source>
        <dbReference type="SAM" id="Phobius"/>
    </source>
</evidence>
<evidence type="ECO:0000313" key="2">
    <source>
        <dbReference type="EMBL" id="WMS88283.1"/>
    </source>
</evidence>
<name>A0AA51X7J7_9GAMM</name>
<keyword evidence="3" id="KW-1185">Reference proteome</keyword>
<dbReference type="RefSeq" id="WP_309203489.1">
    <property type="nucleotide sequence ID" value="NZ_CP133548.1"/>
</dbReference>
<sequence length="170" mass="19478">MLKEAFIATLYGGVPVFLFTCGLLYWAKQKGYRVRYRNDKKSEFEEHKPETKRLSAEGIVLNKWLTFGGGYYGMMALLTYLHVEVSDIIGAFANFESIQHFIDQISIGFFIGLIVEAFKNIIVAFLWFQYWGDILPINNGWVWLAATYGAFMIAEELIPQALLPKSEEPT</sequence>
<feature type="transmembrane region" description="Helical" evidence="1">
    <location>
        <begin position="140"/>
        <end position="158"/>
    </location>
</feature>